<dbReference type="SUPFAM" id="SSF102114">
    <property type="entry name" value="Radical SAM enzymes"/>
    <property type="match status" value="1"/>
</dbReference>
<dbReference type="GO" id="GO:0005737">
    <property type="term" value="C:cytoplasm"/>
    <property type="evidence" value="ECO:0007669"/>
    <property type="project" value="UniProtKB-SubCell"/>
</dbReference>
<evidence type="ECO:0000256" key="2">
    <source>
        <dbReference type="ARBA" id="ARBA00007544"/>
    </source>
</evidence>
<keyword evidence="11 14" id="KW-0408">Iron</keyword>
<protein>
    <recommendedName>
        <fullName evidence="14">Dual-specificity RNA methyltransferase RlmN</fullName>
        <ecNumber evidence="14">2.1.1.192</ecNumber>
    </recommendedName>
    <alternativeName>
        <fullName evidence="14">23S rRNA (adenine(2503)-C(2))-methyltransferase</fullName>
    </alternativeName>
    <alternativeName>
        <fullName evidence="14">23S rRNA m2A2503 methyltransferase</fullName>
    </alternativeName>
    <alternativeName>
        <fullName evidence="14">Ribosomal RNA large subunit methyltransferase N</fullName>
    </alternativeName>
    <alternativeName>
        <fullName evidence="14">tRNA (adenine(37)-C(2))-methyltransferase</fullName>
    </alternativeName>
    <alternativeName>
        <fullName evidence="14">tRNA m2A37 methyltransferase</fullName>
    </alternativeName>
</protein>
<dbReference type="CDD" id="cd01335">
    <property type="entry name" value="Radical_SAM"/>
    <property type="match status" value="1"/>
</dbReference>
<organism evidence="17 18">
    <name type="scientific">Brevundimonas naejangsanensis</name>
    <dbReference type="NCBI Taxonomy" id="588932"/>
    <lineage>
        <taxon>Bacteria</taxon>
        <taxon>Pseudomonadati</taxon>
        <taxon>Pseudomonadota</taxon>
        <taxon>Alphaproteobacteria</taxon>
        <taxon>Caulobacterales</taxon>
        <taxon>Caulobacteraceae</taxon>
        <taxon>Brevundimonas</taxon>
    </lineage>
</organism>
<evidence type="ECO:0000313" key="17">
    <source>
        <dbReference type="EMBL" id="AYG94439.1"/>
    </source>
</evidence>
<keyword evidence="12 14" id="KW-0411">Iron-sulfur</keyword>
<keyword evidence="13 14" id="KW-1015">Disulfide bond</keyword>
<dbReference type="PANTHER" id="PTHR30544:SF5">
    <property type="entry name" value="RADICAL SAM CORE DOMAIN-CONTAINING PROTEIN"/>
    <property type="match status" value="1"/>
</dbReference>
<keyword evidence="18" id="KW-1185">Reference proteome</keyword>
<comment type="caution">
    <text evidence="14">Lacks conserved residue(s) required for the propagation of feature annotation.</text>
</comment>
<dbReference type="AlphaFoldDB" id="A0A494RG75"/>
<accession>A0A494RG75</accession>
<dbReference type="GO" id="GO:0000049">
    <property type="term" value="F:tRNA binding"/>
    <property type="evidence" value="ECO:0007669"/>
    <property type="project" value="UniProtKB-UniRule"/>
</dbReference>
<keyword evidence="8 14" id="KW-0949">S-adenosyl-L-methionine</keyword>
<keyword evidence="4 14" id="KW-0963">Cytoplasm</keyword>
<reference evidence="17 18" key="1">
    <citation type="submission" date="2018-10" db="EMBL/GenBank/DDBJ databases">
        <title>Complete genome sequence of Brevundimonas naejangsanensis BRV3.</title>
        <authorList>
            <person name="Berrios L."/>
            <person name="Ely B."/>
        </authorList>
    </citation>
    <scope>NUCLEOTIDE SEQUENCE [LARGE SCALE GENOMIC DNA]</scope>
    <source>
        <strain evidence="17 18">BRV3</strain>
    </source>
</reference>
<feature type="binding site" evidence="14">
    <location>
        <position position="136"/>
    </location>
    <ligand>
        <name>[4Fe-4S] cluster</name>
        <dbReference type="ChEBI" id="CHEBI:49883"/>
        <note>4Fe-4S-S-AdoMet</note>
    </ligand>
</feature>
<feature type="domain" description="Radical SAM core" evidence="16">
    <location>
        <begin position="118"/>
        <end position="358"/>
    </location>
</feature>
<comment type="function">
    <text evidence="14">Specifically methylates position 2 of adenine 2503 in 23S rRNA and position 2 of adenine 37 in tRNAs. m2A2503 modification seems to play a crucial role in the proofreading step occurring at the peptidyl transferase center and thus would serve to optimize ribosomal fidelity.</text>
</comment>
<dbReference type="InterPro" id="IPR027492">
    <property type="entry name" value="RNA_MTrfase_RlmN"/>
</dbReference>
<keyword evidence="5 14" id="KW-0698">rRNA processing</keyword>
<comment type="subcellular location">
    <subcellularLocation>
        <location evidence="1 14">Cytoplasm</location>
    </subcellularLocation>
</comment>
<comment type="miscellaneous">
    <text evidence="14">Reaction proceeds by a ping-pong mechanism involving intermediate methylation of a conserved cysteine residue.</text>
</comment>
<feature type="compositionally biased region" description="Acidic residues" evidence="15">
    <location>
        <begin position="382"/>
        <end position="391"/>
    </location>
</feature>
<feature type="binding site" evidence="14">
    <location>
        <position position="219"/>
    </location>
    <ligand>
        <name>S-adenosyl-L-methionine</name>
        <dbReference type="ChEBI" id="CHEBI:59789"/>
    </ligand>
</feature>
<dbReference type="GO" id="GO:0002935">
    <property type="term" value="F:tRNA (adenine(37)-C2)-methyltransferase activity"/>
    <property type="evidence" value="ECO:0007669"/>
    <property type="project" value="UniProtKB-UniRule"/>
</dbReference>
<dbReference type="Pfam" id="PF04055">
    <property type="entry name" value="Radical_SAM"/>
    <property type="match status" value="1"/>
</dbReference>
<dbReference type="GO" id="GO:0019843">
    <property type="term" value="F:rRNA binding"/>
    <property type="evidence" value="ECO:0007669"/>
    <property type="project" value="UniProtKB-UniRule"/>
</dbReference>
<dbReference type="SFLD" id="SFLDS00029">
    <property type="entry name" value="Radical_SAM"/>
    <property type="match status" value="1"/>
</dbReference>
<evidence type="ECO:0000256" key="7">
    <source>
        <dbReference type="ARBA" id="ARBA00022679"/>
    </source>
</evidence>
<name>A0A494RG75_9CAUL</name>
<dbReference type="EMBL" id="CP032707">
    <property type="protein sequence ID" value="AYG94439.1"/>
    <property type="molecule type" value="Genomic_DNA"/>
</dbReference>
<dbReference type="SFLD" id="SFLDF00275">
    <property type="entry name" value="adenosine_C2_methyltransferase"/>
    <property type="match status" value="1"/>
</dbReference>
<dbReference type="InterPro" id="IPR007197">
    <property type="entry name" value="rSAM"/>
</dbReference>
<evidence type="ECO:0000256" key="1">
    <source>
        <dbReference type="ARBA" id="ARBA00004496"/>
    </source>
</evidence>
<dbReference type="EC" id="2.1.1.192" evidence="14"/>
<dbReference type="OrthoDB" id="9793973at2"/>
<feature type="binding site" evidence="14">
    <location>
        <begin position="187"/>
        <end position="188"/>
    </location>
    <ligand>
        <name>S-adenosyl-L-methionine</name>
        <dbReference type="ChEBI" id="CHEBI:59789"/>
    </ligand>
</feature>
<dbReference type="Gene3D" id="1.10.150.530">
    <property type="match status" value="1"/>
</dbReference>
<dbReference type="InterPro" id="IPR058240">
    <property type="entry name" value="rSAM_sf"/>
</dbReference>
<dbReference type="Pfam" id="PF21016">
    <property type="entry name" value="RlmN_N"/>
    <property type="match status" value="1"/>
</dbReference>
<evidence type="ECO:0000256" key="14">
    <source>
        <dbReference type="HAMAP-Rule" id="MF_01849"/>
    </source>
</evidence>
<evidence type="ECO:0000256" key="8">
    <source>
        <dbReference type="ARBA" id="ARBA00022691"/>
    </source>
</evidence>
<evidence type="ECO:0000256" key="11">
    <source>
        <dbReference type="ARBA" id="ARBA00023004"/>
    </source>
</evidence>
<dbReference type="PROSITE" id="PS51918">
    <property type="entry name" value="RADICAL_SAM"/>
    <property type="match status" value="1"/>
</dbReference>
<dbReference type="InterPro" id="IPR004383">
    <property type="entry name" value="rRNA_lsu_MTrfase_RlmN/Cfr"/>
</dbReference>
<evidence type="ECO:0000256" key="4">
    <source>
        <dbReference type="ARBA" id="ARBA00022490"/>
    </source>
</evidence>
<comment type="similarity">
    <text evidence="2 14">Belongs to the radical SAM superfamily. RlmN family.</text>
</comment>
<feature type="binding site" evidence="14">
    <location>
        <position position="132"/>
    </location>
    <ligand>
        <name>[4Fe-4S] cluster</name>
        <dbReference type="ChEBI" id="CHEBI:49883"/>
        <note>4Fe-4S-S-AdoMet</note>
    </ligand>
</feature>
<dbReference type="GO" id="GO:0051539">
    <property type="term" value="F:4 iron, 4 sulfur cluster binding"/>
    <property type="evidence" value="ECO:0007669"/>
    <property type="project" value="UniProtKB-UniRule"/>
</dbReference>
<comment type="catalytic activity">
    <reaction evidence="14">
        <text>adenosine(2503) in 23S rRNA + 2 reduced [2Fe-2S]-[ferredoxin] + 2 S-adenosyl-L-methionine = 2-methyladenosine(2503) in 23S rRNA + 5'-deoxyadenosine + L-methionine + 2 oxidized [2Fe-2S]-[ferredoxin] + S-adenosyl-L-homocysteine</text>
        <dbReference type="Rhea" id="RHEA:42916"/>
        <dbReference type="Rhea" id="RHEA-COMP:10000"/>
        <dbReference type="Rhea" id="RHEA-COMP:10001"/>
        <dbReference type="Rhea" id="RHEA-COMP:10152"/>
        <dbReference type="Rhea" id="RHEA-COMP:10282"/>
        <dbReference type="ChEBI" id="CHEBI:17319"/>
        <dbReference type="ChEBI" id="CHEBI:33737"/>
        <dbReference type="ChEBI" id="CHEBI:33738"/>
        <dbReference type="ChEBI" id="CHEBI:57844"/>
        <dbReference type="ChEBI" id="CHEBI:57856"/>
        <dbReference type="ChEBI" id="CHEBI:59789"/>
        <dbReference type="ChEBI" id="CHEBI:74411"/>
        <dbReference type="ChEBI" id="CHEBI:74497"/>
        <dbReference type="EC" id="2.1.1.192"/>
    </reaction>
</comment>
<feature type="binding site" evidence="14">
    <location>
        <begin position="241"/>
        <end position="243"/>
    </location>
    <ligand>
        <name>S-adenosyl-L-methionine</name>
        <dbReference type="ChEBI" id="CHEBI:59789"/>
    </ligand>
</feature>
<evidence type="ECO:0000256" key="6">
    <source>
        <dbReference type="ARBA" id="ARBA00022603"/>
    </source>
</evidence>
<dbReference type="InterPro" id="IPR013785">
    <property type="entry name" value="Aldolase_TIM"/>
</dbReference>
<feature type="compositionally biased region" description="Basic and acidic residues" evidence="15">
    <location>
        <begin position="367"/>
        <end position="381"/>
    </location>
</feature>
<sequence length="391" mass="43032">MSITLDLSRASASVKTPVNLSGLTREELRQALIDAEICPPEKARMRASQVWRWIHHYGVTDFALMSDVAKDTRAKLAEAFTLARPEIVERQVSKDGTRKWLIRTAPGIEIETVYIPDVGRAGALCVSSQVGCTLNCTFCHTGTQKLVRNLTTAEIVAQVQVARDDLDEWPSPKEDRRLSNIVFMGMGEPLYNLDHVANAIDIISDNEGIALSRRRITVSTSGVVPQLNALGERTAAMLAISLHATNDPLRDQLVPLNKKYPLDQLMAAIRAYPGLSNARRVTFEYVMLKGVNDSPAEARALVKLIEGIPSKVNLIPFNPWPGTDYQCSDWKTIETFAAILNKAGYASPIRTPRGRDILAACGQLKSESEKLRASARLKAEREEAEGEADAA</sequence>
<evidence type="ECO:0000256" key="9">
    <source>
        <dbReference type="ARBA" id="ARBA00022694"/>
    </source>
</evidence>
<dbReference type="RefSeq" id="WP_121481594.1">
    <property type="nucleotide sequence ID" value="NZ_CP032707.1"/>
</dbReference>
<comment type="cofactor">
    <cofactor evidence="14">
        <name>[4Fe-4S] cluster</name>
        <dbReference type="ChEBI" id="CHEBI:49883"/>
    </cofactor>
    <text evidence="14">Binds 1 [4Fe-4S] cluster. The cluster is coordinated with 3 cysteines and an exchangeable S-adenosyl-L-methionine.</text>
</comment>
<dbReference type="GO" id="GO:0030488">
    <property type="term" value="P:tRNA methylation"/>
    <property type="evidence" value="ECO:0007669"/>
    <property type="project" value="UniProtKB-UniRule"/>
</dbReference>
<dbReference type="GO" id="GO:0046872">
    <property type="term" value="F:metal ion binding"/>
    <property type="evidence" value="ECO:0007669"/>
    <property type="project" value="UniProtKB-KW"/>
</dbReference>
<dbReference type="NCBIfam" id="TIGR00048">
    <property type="entry name" value="rRNA_mod_RlmN"/>
    <property type="match status" value="1"/>
</dbReference>
<evidence type="ECO:0000256" key="3">
    <source>
        <dbReference type="ARBA" id="ARBA00022485"/>
    </source>
</evidence>
<dbReference type="SFLD" id="SFLDG01062">
    <property type="entry name" value="methyltransferase_(Class_A)"/>
    <property type="match status" value="1"/>
</dbReference>
<keyword evidence="10 14" id="KW-0479">Metal-binding</keyword>
<evidence type="ECO:0000259" key="16">
    <source>
        <dbReference type="PROSITE" id="PS51918"/>
    </source>
</evidence>
<dbReference type="Gene3D" id="3.20.20.70">
    <property type="entry name" value="Aldolase class I"/>
    <property type="match status" value="1"/>
</dbReference>
<feature type="binding site" evidence="14">
    <location>
        <position position="318"/>
    </location>
    <ligand>
        <name>S-adenosyl-L-methionine</name>
        <dbReference type="ChEBI" id="CHEBI:59789"/>
    </ligand>
</feature>
<evidence type="ECO:0000313" key="18">
    <source>
        <dbReference type="Proteomes" id="UP000276984"/>
    </source>
</evidence>
<gene>
    <name evidence="14 17" type="primary">rlmN</name>
    <name evidence="17" type="ORF">D8I30_04000</name>
</gene>
<feature type="active site" description="S-methylcysteine intermediate" evidence="14">
    <location>
        <position position="361"/>
    </location>
</feature>
<evidence type="ECO:0000256" key="13">
    <source>
        <dbReference type="ARBA" id="ARBA00023157"/>
    </source>
</evidence>
<feature type="region of interest" description="Disordered" evidence="15">
    <location>
        <begin position="367"/>
        <end position="391"/>
    </location>
</feature>
<evidence type="ECO:0000256" key="5">
    <source>
        <dbReference type="ARBA" id="ARBA00022552"/>
    </source>
</evidence>
<evidence type="ECO:0000256" key="15">
    <source>
        <dbReference type="SAM" id="MobiDB-lite"/>
    </source>
</evidence>
<dbReference type="InterPro" id="IPR040072">
    <property type="entry name" value="Methyltransferase_A"/>
</dbReference>
<keyword evidence="9 14" id="KW-0819">tRNA processing</keyword>
<feature type="active site" description="Proton acceptor" evidence="14">
    <location>
        <position position="111"/>
    </location>
</feature>
<dbReference type="InterPro" id="IPR048641">
    <property type="entry name" value="RlmN_N"/>
</dbReference>
<dbReference type="PANTHER" id="PTHR30544">
    <property type="entry name" value="23S RRNA METHYLTRANSFERASE"/>
    <property type="match status" value="1"/>
</dbReference>
<dbReference type="Proteomes" id="UP000276984">
    <property type="component" value="Chromosome"/>
</dbReference>
<keyword evidence="6 14" id="KW-0489">Methyltransferase</keyword>
<dbReference type="PIRSF" id="PIRSF006004">
    <property type="entry name" value="CHP00048"/>
    <property type="match status" value="1"/>
</dbReference>
<dbReference type="HAMAP" id="MF_01849">
    <property type="entry name" value="RNA_methyltr_RlmN"/>
    <property type="match status" value="1"/>
</dbReference>
<feature type="binding site" evidence="14">
    <location>
        <position position="139"/>
    </location>
    <ligand>
        <name>[4Fe-4S] cluster</name>
        <dbReference type="ChEBI" id="CHEBI:49883"/>
        <note>4Fe-4S-S-AdoMet</note>
    </ligand>
</feature>
<dbReference type="GO" id="GO:0070040">
    <property type="term" value="F:rRNA (adenine(2503)-C2-)-methyltransferase activity"/>
    <property type="evidence" value="ECO:0007669"/>
    <property type="project" value="UniProtKB-UniRule"/>
</dbReference>
<keyword evidence="3 14" id="KW-0004">4Fe-4S</keyword>
<comment type="catalytic activity">
    <reaction evidence="14">
        <text>adenosine(37) in tRNA + 2 reduced [2Fe-2S]-[ferredoxin] + 2 S-adenosyl-L-methionine = 2-methyladenosine(37) in tRNA + 5'-deoxyadenosine + L-methionine + 2 oxidized [2Fe-2S]-[ferredoxin] + S-adenosyl-L-homocysteine</text>
        <dbReference type="Rhea" id="RHEA:43332"/>
        <dbReference type="Rhea" id="RHEA-COMP:10000"/>
        <dbReference type="Rhea" id="RHEA-COMP:10001"/>
        <dbReference type="Rhea" id="RHEA-COMP:10162"/>
        <dbReference type="Rhea" id="RHEA-COMP:10485"/>
        <dbReference type="ChEBI" id="CHEBI:17319"/>
        <dbReference type="ChEBI" id="CHEBI:33737"/>
        <dbReference type="ChEBI" id="CHEBI:33738"/>
        <dbReference type="ChEBI" id="CHEBI:57844"/>
        <dbReference type="ChEBI" id="CHEBI:57856"/>
        <dbReference type="ChEBI" id="CHEBI:59789"/>
        <dbReference type="ChEBI" id="CHEBI:74411"/>
        <dbReference type="ChEBI" id="CHEBI:74497"/>
        <dbReference type="EC" id="2.1.1.192"/>
    </reaction>
</comment>
<proteinExistence type="inferred from homology"/>
<dbReference type="GO" id="GO:0070475">
    <property type="term" value="P:rRNA base methylation"/>
    <property type="evidence" value="ECO:0007669"/>
    <property type="project" value="UniProtKB-UniRule"/>
</dbReference>
<keyword evidence="7 14" id="KW-0808">Transferase</keyword>
<evidence type="ECO:0000256" key="12">
    <source>
        <dbReference type="ARBA" id="ARBA00023014"/>
    </source>
</evidence>
<dbReference type="FunFam" id="3.20.20.70:FF:000008">
    <property type="entry name" value="Dual-specificity RNA methyltransferase RlmN"/>
    <property type="match status" value="1"/>
</dbReference>
<evidence type="ECO:0000256" key="10">
    <source>
        <dbReference type="ARBA" id="ARBA00022723"/>
    </source>
</evidence>